<feature type="transmembrane region" description="Helical" evidence="5">
    <location>
        <begin position="293"/>
        <end position="315"/>
    </location>
</feature>
<reference evidence="6 7" key="1">
    <citation type="submission" date="2019-08" db="EMBL/GenBank/DDBJ databases">
        <authorList>
            <person name="Alioto T."/>
            <person name="Alioto T."/>
            <person name="Gomez Garrido J."/>
        </authorList>
    </citation>
    <scope>NUCLEOTIDE SEQUENCE [LARGE SCALE GENOMIC DNA]</scope>
</reference>
<dbReference type="Pfam" id="PF13520">
    <property type="entry name" value="AA_permease_2"/>
    <property type="match status" value="1"/>
</dbReference>
<keyword evidence="3 5" id="KW-1133">Transmembrane helix</keyword>
<dbReference type="PANTHER" id="PTHR11785">
    <property type="entry name" value="AMINO ACID TRANSPORTER"/>
    <property type="match status" value="1"/>
</dbReference>
<dbReference type="OrthoDB" id="5982228at2759"/>
<keyword evidence="2 5" id="KW-0812">Transmembrane</keyword>
<dbReference type="PANTHER" id="PTHR11785:SF514">
    <property type="entry name" value="B(0,+)-TYPE AMINO ACID TRANSPORTER 1-LIKE PROTEIN"/>
    <property type="match status" value="1"/>
</dbReference>
<feature type="transmembrane region" description="Helical" evidence="5">
    <location>
        <begin position="216"/>
        <end position="238"/>
    </location>
</feature>
<evidence type="ECO:0000256" key="1">
    <source>
        <dbReference type="ARBA" id="ARBA00004141"/>
    </source>
</evidence>
<proteinExistence type="predicted"/>
<dbReference type="Proteomes" id="UP000325440">
    <property type="component" value="Unassembled WGS sequence"/>
</dbReference>
<dbReference type="PIRSF" id="PIRSF006060">
    <property type="entry name" value="AA_transporter"/>
    <property type="match status" value="1"/>
</dbReference>
<dbReference type="AlphaFoldDB" id="A0A5E4N701"/>
<accession>A0A5E4N701</accession>
<gene>
    <name evidence="6" type="ORF">CINCED_3A024114</name>
</gene>
<dbReference type="GO" id="GO:0016020">
    <property type="term" value="C:membrane"/>
    <property type="evidence" value="ECO:0007669"/>
    <property type="project" value="UniProtKB-SubCell"/>
</dbReference>
<feature type="transmembrane region" description="Helical" evidence="5">
    <location>
        <begin position="351"/>
        <end position="371"/>
    </location>
</feature>
<dbReference type="EMBL" id="CABPRJ010001895">
    <property type="protein sequence ID" value="VVC39534.1"/>
    <property type="molecule type" value="Genomic_DNA"/>
</dbReference>
<feature type="transmembrane region" description="Helical" evidence="5">
    <location>
        <begin position="406"/>
        <end position="428"/>
    </location>
</feature>
<feature type="transmembrane region" description="Helical" evidence="5">
    <location>
        <begin position="377"/>
        <end position="394"/>
    </location>
</feature>
<comment type="subcellular location">
    <subcellularLocation>
        <location evidence="1">Membrane</location>
        <topology evidence="1">Multi-pass membrane protein</topology>
    </subcellularLocation>
</comment>
<feature type="transmembrane region" description="Helical" evidence="5">
    <location>
        <begin position="20"/>
        <end position="40"/>
    </location>
</feature>
<dbReference type="GO" id="GO:0015179">
    <property type="term" value="F:L-amino acid transmembrane transporter activity"/>
    <property type="evidence" value="ECO:0007669"/>
    <property type="project" value="TreeGrafter"/>
</dbReference>
<name>A0A5E4N701_9HEMI</name>
<evidence type="ECO:0000256" key="5">
    <source>
        <dbReference type="SAM" id="Phobius"/>
    </source>
</evidence>
<evidence type="ECO:0000313" key="6">
    <source>
        <dbReference type="EMBL" id="VVC39534.1"/>
    </source>
</evidence>
<dbReference type="InterPro" id="IPR050598">
    <property type="entry name" value="AminoAcid_Transporter"/>
</dbReference>
<dbReference type="Gene3D" id="1.20.1740.10">
    <property type="entry name" value="Amino acid/polyamine transporter I"/>
    <property type="match status" value="1"/>
</dbReference>
<feature type="transmembrane region" description="Helical" evidence="5">
    <location>
        <begin position="103"/>
        <end position="125"/>
    </location>
</feature>
<evidence type="ECO:0000256" key="3">
    <source>
        <dbReference type="ARBA" id="ARBA00022989"/>
    </source>
</evidence>
<sequence length="479" mass="52470">MTTLTENTAELQRELGLPSAICLIISDMLGSGIFVSAASVLENTGSVSMCLVLWVLCGLISLLVSLSYAELATVVNKSGGDFSYYQTAFGSVHKFWGPLPSFVNSWVIIMCAYPAGVAITMMTFAQHVVEPLGMWLFLDPSTEYALKKAVTIMSIGIITLINYSSVKNFIKIQFVFTTCKVVACVLVIGGGMYQLYKGNTDNLMTGFEGTTLTIKSLPVAMYSCLWAFSGGEAAAIVVEEIKNPQRNVLLSILLALPFITLIYVLMNVSYMTVLSKSEMISTSTVAIKFGSHVLGGLTFVIPLTVAVSTFSNALSSQFEATRMCMVTSREGHMLNAFSYVSVKKLTPTPAVLLQGLLTFICCLICEDIIKLIEFTSFLFWVFTGLSVVALLVMRRTKKDVKRPFKLPIVVPVIILVVCAILFLTPIISEPKPQYLVALVLVFSALPLYVPFVYLKKRWSIVDGFNQFVRNSMGVALPEN</sequence>
<feature type="transmembrane region" description="Helical" evidence="5">
    <location>
        <begin position="175"/>
        <end position="196"/>
    </location>
</feature>
<protein>
    <submittedName>
        <fullName evidence="6">Amino acid/polyamine transporter I</fullName>
    </submittedName>
</protein>
<feature type="transmembrane region" description="Helical" evidence="5">
    <location>
        <begin position="46"/>
        <end position="69"/>
    </location>
</feature>
<keyword evidence="4 5" id="KW-0472">Membrane</keyword>
<organism evidence="6 7">
    <name type="scientific">Cinara cedri</name>
    <dbReference type="NCBI Taxonomy" id="506608"/>
    <lineage>
        <taxon>Eukaryota</taxon>
        <taxon>Metazoa</taxon>
        <taxon>Ecdysozoa</taxon>
        <taxon>Arthropoda</taxon>
        <taxon>Hexapoda</taxon>
        <taxon>Insecta</taxon>
        <taxon>Pterygota</taxon>
        <taxon>Neoptera</taxon>
        <taxon>Paraneoptera</taxon>
        <taxon>Hemiptera</taxon>
        <taxon>Sternorrhyncha</taxon>
        <taxon>Aphidomorpha</taxon>
        <taxon>Aphidoidea</taxon>
        <taxon>Aphididae</taxon>
        <taxon>Lachninae</taxon>
        <taxon>Cinara</taxon>
    </lineage>
</organism>
<dbReference type="InterPro" id="IPR002293">
    <property type="entry name" value="AA/rel_permease1"/>
</dbReference>
<evidence type="ECO:0000256" key="2">
    <source>
        <dbReference type="ARBA" id="ARBA00022692"/>
    </source>
</evidence>
<evidence type="ECO:0000313" key="7">
    <source>
        <dbReference type="Proteomes" id="UP000325440"/>
    </source>
</evidence>
<keyword evidence="7" id="KW-1185">Reference proteome</keyword>
<feature type="transmembrane region" description="Helical" evidence="5">
    <location>
        <begin position="250"/>
        <end position="273"/>
    </location>
</feature>
<feature type="transmembrane region" description="Helical" evidence="5">
    <location>
        <begin position="434"/>
        <end position="454"/>
    </location>
</feature>
<evidence type="ECO:0000256" key="4">
    <source>
        <dbReference type="ARBA" id="ARBA00023136"/>
    </source>
</evidence>